<name>A0A2U1KGG0_ARTAN</name>
<comment type="caution">
    <text evidence="1">The sequence shown here is derived from an EMBL/GenBank/DDBJ whole genome shotgun (WGS) entry which is preliminary data.</text>
</comment>
<accession>A0A2U1KGG0</accession>
<reference evidence="1 2" key="1">
    <citation type="journal article" date="2018" name="Mol. Plant">
        <title>The genome of Artemisia annua provides insight into the evolution of Asteraceae family and artemisinin biosynthesis.</title>
        <authorList>
            <person name="Shen Q."/>
            <person name="Zhang L."/>
            <person name="Liao Z."/>
            <person name="Wang S."/>
            <person name="Yan T."/>
            <person name="Shi P."/>
            <person name="Liu M."/>
            <person name="Fu X."/>
            <person name="Pan Q."/>
            <person name="Wang Y."/>
            <person name="Lv Z."/>
            <person name="Lu X."/>
            <person name="Zhang F."/>
            <person name="Jiang W."/>
            <person name="Ma Y."/>
            <person name="Chen M."/>
            <person name="Hao X."/>
            <person name="Li L."/>
            <person name="Tang Y."/>
            <person name="Lv G."/>
            <person name="Zhou Y."/>
            <person name="Sun X."/>
            <person name="Brodelius P.E."/>
            <person name="Rose J.K.C."/>
            <person name="Tang K."/>
        </authorList>
    </citation>
    <scope>NUCLEOTIDE SEQUENCE [LARGE SCALE GENOMIC DNA]</scope>
    <source>
        <strain evidence="2">cv. Huhao1</strain>
        <tissue evidence="1">Leaf</tissue>
    </source>
</reference>
<dbReference type="EMBL" id="PKPP01019250">
    <property type="protein sequence ID" value="PWA35842.1"/>
    <property type="molecule type" value="Genomic_DNA"/>
</dbReference>
<proteinExistence type="predicted"/>
<organism evidence="1 2">
    <name type="scientific">Artemisia annua</name>
    <name type="common">Sweet wormwood</name>
    <dbReference type="NCBI Taxonomy" id="35608"/>
    <lineage>
        <taxon>Eukaryota</taxon>
        <taxon>Viridiplantae</taxon>
        <taxon>Streptophyta</taxon>
        <taxon>Embryophyta</taxon>
        <taxon>Tracheophyta</taxon>
        <taxon>Spermatophyta</taxon>
        <taxon>Magnoliopsida</taxon>
        <taxon>eudicotyledons</taxon>
        <taxon>Gunneridae</taxon>
        <taxon>Pentapetalae</taxon>
        <taxon>asterids</taxon>
        <taxon>campanulids</taxon>
        <taxon>Asterales</taxon>
        <taxon>Asteraceae</taxon>
        <taxon>Asteroideae</taxon>
        <taxon>Anthemideae</taxon>
        <taxon>Artemisiinae</taxon>
        <taxon>Artemisia</taxon>
    </lineage>
</organism>
<dbReference type="Proteomes" id="UP000245207">
    <property type="component" value="Unassembled WGS sequence"/>
</dbReference>
<protein>
    <submittedName>
        <fullName evidence="1">Uncharacterized protein</fullName>
    </submittedName>
</protein>
<evidence type="ECO:0000313" key="2">
    <source>
        <dbReference type="Proteomes" id="UP000245207"/>
    </source>
</evidence>
<sequence>MRSFYTRLKRFKFVEEEEAYLMKAMQTMKMPIANVDMAQDKKDAQEVGARGRCFANSSTTKKLAIGFRLRLKGAELGVTLQEILLLFRILNI</sequence>
<keyword evidence="2" id="KW-1185">Reference proteome</keyword>
<evidence type="ECO:0000313" key="1">
    <source>
        <dbReference type="EMBL" id="PWA35842.1"/>
    </source>
</evidence>
<dbReference type="AlphaFoldDB" id="A0A2U1KGG0"/>
<gene>
    <name evidence="1" type="ORF">CTI12_AA605710</name>
</gene>